<proteinExistence type="predicted"/>
<sequence>MFPHLSILLAVYGLVTRLVFMSKKTLPHPPCHEEFTIPSSPSSKGCFRLNPSISLSTNQVWVRSPSIFRQFHHQLPNATNLRVTCCNYLRPGLYLRSIETSYVLADAESLGSLECKQDHLCLVEISQHRLAIRLFNNSNIDELKQQMLQLVNSSAYHLVLHGPISGNVTFTPIQYEHKCSYSQIRLASKQVRKLRGIYLAKNIRDGILTFNPTFSNASATKLMFNPFK</sequence>
<name>A0ACC2RGB1_9FUNG</name>
<dbReference type="Proteomes" id="UP001165960">
    <property type="component" value="Unassembled WGS sequence"/>
</dbReference>
<dbReference type="EMBL" id="QTSX02007274">
    <property type="protein sequence ID" value="KAJ9049110.1"/>
    <property type="molecule type" value="Genomic_DNA"/>
</dbReference>
<reference evidence="1" key="1">
    <citation type="submission" date="2022-04" db="EMBL/GenBank/DDBJ databases">
        <title>Genome of the entomopathogenic fungus Entomophthora muscae.</title>
        <authorList>
            <person name="Elya C."/>
            <person name="Lovett B.R."/>
            <person name="Lee E."/>
            <person name="Macias A.M."/>
            <person name="Hajek A.E."/>
            <person name="De Bivort B.L."/>
            <person name="Kasson M.T."/>
            <person name="De Fine Licht H.H."/>
            <person name="Stajich J.E."/>
        </authorList>
    </citation>
    <scope>NUCLEOTIDE SEQUENCE</scope>
    <source>
        <strain evidence="1">Berkeley</strain>
    </source>
</reference>
<evidence type="ECO:0000313" key="2">
    <source>
        <dbReference type="Proteomes" id="UP001165960"/>
    </source>
</evidence>
<keyword evidence="2" id="KW-1185">Reference proteome</keyword>
<accession>A0ACC2RGB1</accession>
<comment type="caution">
    <text evidence="1">The sequence shown here is derived from an EMBL/GenBank/DDBJ whole genome shotgun (WGS) entry which is preliminary data.</text>
</comment>
<evidence type="ECO:0000313" key="1">
    <source>
        <dbReference type="EMBL" id="KAJ9049110.1"/>
    </source>
</evidence>
<organism evidence="1 2">
    <name type="scientific">Entomophthora muscae</name>
    <dbReference type="NCBI Taxonomy" id="34485"/>
    <lineage>
        <taxon>Eukaryota</taxon>
        <taxon>Fungi</taxon>
        <taxon>Fungi incertae sedis</taxon>
        <taxon>Zoopagomycota</taxon>
        <taxon>Entomophthoromycotina</taxon>
        <taxon>Entomophthoromycetes</taxon>
        <taxon>Entomophthorales</taxon>
        <taxon>Entomophthoraceae</taxon>
        <taxon>Entomophthora</taxon>
    </lineage>
</organism>
<gene>
    <name evidence="1" type="ORF">DSO57_1027977</name>
</gene>
<protein>
    <submittedName>
        <fullName evidence="1">Uncharacterized protein</fullName>
    </submittedName>
</protein>